<feature type="binding site" evidence="9">
    <location>
        <position position="248"/>
    </location>
    <ligand>
        <name>Mg(2+)</name>
        <dbReference type="ChEBI" id="CHEBI:18420"/>
    </ligand>
</feature>
<evidence type="ECO:0000256" key="1">
    <source>
        <dbReference type="ARBA" id="ARBA00011043"/>
    </source>
</evidence>
<feature type="binding site" evidence="9">
    <location>
        <position position="99"/>
    </location>
    <ligand>
        <name>(6S)-5-formyl-5,6,7,8-tetrahydrofolate</name>
        <dbReference type="ChEBI" id="CHEBI:57457"/>
    </ligand>
</feature>
<feature type="binding site" evidence="9">
    <location>
        <position position="470"/>
    </location>
    <ligand>
        <name>(6S)-5-formyl-5,6,7,8-tetrahydrofolate</name>
        <dbReference type="ChEBI" id="CHEBI:57457"/>
    </ligand>
</feature>
<comment type="subunit">
    <text evidence="9">Homodimer. Heterotetramer of two MnmE and two MnmG subunits.</text>
</comment>
<dbReference type="InterPro" id="IPR027417">
    <property type="entry name" value="P-loop_NTPase"/>
</dbReference>
<dbReference type="PANTHER" id="PTHR42714:SF2">
    <property type="entry name" value="TRNA MODIFICATION GTPASE GTPBP3, MITOCHONDRIAL"/>
    <property type="match status" value="1"/>
</dbReference>
<feature type="binding site" evidence="9">
    <location>
        <position position="38"/>
    </location>
    <ligand>
        <name>(6S)-5-formyl-5,6,7,8-tetrahydrofolate</name>
        <dbReference type="ChEBI" id="CHEBI:57457"/>
    </ligand>
</feature>
<feature type="binding site" evidence="9">
    <location>
        <position position="138"/>
    </location>
    <ligand>
        <name>(6S)-5-formyl-5,6,7,8-tetrahydrofolate</name>
        <dbReference type="ChEBI" id="CHEBI:57457"/>
    </ligand>
</feature>
<keyword evidence="7 9" id="KW-0630">Potassium</keyword>
<keyword evidence="5 9" id="KW-0378">Hydrolase</keyword>
<evidence type="ECO:0000256" key="8">
    <source>
        <dbReference type="ARBA" id="ARBA00023134"/>
    </source>
</evidence>
<dbReference type="InterPro" id="IPR004520">
    <property type="entry name" value="GTPase_MnmE"/>
</dbReference>
<dbReference type="Pfam" id="PF01926">
    <property type="entry name" value="MMR_HSR1"/>
    <property type="match status" value="1"/>
</dbReference>
<dbReference type="GO" id="GO:0005829">
    <property type="term" value="C:cytosol"/>
    <property type="evidence" value="ECO:0007669"/>
    <property type="project" value="TreeGrafter"/>
</dbReference>
<keyword evidence="2 9" id="KW-0819">tRNA processing</keyword>
<proteinExistence type="inferred from homology"/>
<dbReference type="CDD" id="cd14858">
    <property type="entry name" value="TrmE_N"/>
    <property type="match status" value="1"/>
</dbReference>
<evidence type="ECO:0000256" key="4">
    <source>
        <dbReference type="ARBA" id="ARBA00022741"/>
    </source>
</evidence>
<sequence>MNNTTTASDPTDDATITERKPIAAIATPVGEGGIAVIRVSGKNAIEKVNEAFRGADLIEKESHTVHFGKITDAQGDVVDEVLATLFHAPRSYTGEETVEISCHGGVLVTQAVLETILALGIQPAEAGEFTQRAFLNGKMELSQAEAVADLIHAKSAKALDSAHQQLEGRLGEHIREFRQQIIDATAMVELELDFVEEDVEFANREQLRELLAELEEEIDKLLATYETGRLVKHGVRTVFIGLPNAGKSTLLNTLVGKDRAIVTEIAGTTRDTIDVDWSYEGLRFILTDTAGLRETEDVVEAEGVKRSQKAFREADLAVYLKDLSREPTAAERKDIARFQKAAGDTPFVLIGTKKDIALDLEDERMDYDLKISALEDEKIAELKKLMKQRALENKHYDASSLLVTSSRHRDALQKARQNVQSALQALDQGMTGDFLSIDLRSALKDLGTITGEITNEDILDSIFSRFCIGK</sequence>
<feature type="binding site" evidence="9">
    <location>
        <position position="269"/>
    </location>
    <ligand>
        <name>Mg(2+)</name>
        <dbReference type="ChEBI" id="CHEBI:18420"/>
    </ligand>
</feature>
<feature type="binding site" evidence="9">
    <location>
        <begin position="244"/>
        <end position="249"/>
    </location>
    <ligand>
        <name>GTP</name>
        <dbReference type="ChEBI" id="CHEBI:37565"/>
    </ligand>
</feature>
<protein>
    <recommendedName>
        <fullName evidence="9">tRNA modification GTPase MnmE</fullName>
        <ecNumber evidence="9">3.6.-.-</ecNumber>
    </recommendedName>
</protein>
<comment type="subcellular location">
    <subcellularLocation>
        <location evidence="9">Cytoplasm</location>
    </subcellularLocation>
</comment>
<keyword evidence="4 9" id="KW-0547">Nucleotide-binding</keyword>
<feature type="domain" description="TrmE-type G" evidence="12">
    <location>
        <begin position="234"/>
        <end position="391"/>
    </location>
</feature>
<evidence type="ECO:0000256" key="11">
    <source>
        <dbReference type="SAM" id="Coils"/>
    </source>
</evidence>
<dbReference type="FunFam" id="3.30.1360.120:FF:000003">
    <property type="entry name" value="tRNA modification GTPase MnmE"/>
    <property type="match status" value="1"/>
</dbReference>
<keyword evidence="11" id="KW-0175">Coiled coil</keyword>
<keyword evidence="6 9" id="KW-0460">Magnesium</keyword>
<feature type="binding site" evidence="9">
    <location>
        <begin position="263"/>
        <end position="269"/>
    </location>
    <ligand>
        <name>GTP</name>
        <dbReference type="ChEBI" id="CHEBI:37565"/>
    </ligand>
</feature>
<evidence type="ECO:0000256" key="6">
    <source>
        <dbReference type="ARBA" id="ARBA00022842"/>
    </source>
</evidence>
<dbReference type="NCBIfam" id="TIGR00450">
    <property type="entry name" value="mnmE_trmE_thdF"/>
    <property type="match status" value="1"/>
</dbReference>
<dbReference type="CDD" id="cd04164">
    <property type="entry name" value="trmE"/>
    <property type="match status" value="1"/>
</dbReference>
<comment type="cofactor">
    <cofactor evidence="9">
        <name>K(+)</name>
        <dbReference type="ChEBI" id="CHEBI:29103"/>
    </cofactor>
    <text evidence="9">Binds 1 potassium ion per subunit.</text>
</comment>
<dbReference type="Pfam" id="PF12631">
    <property type="entry name" value="MnmE_helical"/>
    <property type="match status" value="1"/>
</dbReference>
<dbReference type="InterPro" id="IPR031168">
    <property type="entry name" value="G_TrmE"/>
</dbReference>
<dbReference type="NCBIfam" id="TIGR00231">
    <property type="entry name" value="small_GTP"/>
    <property type="match status" value="1"/>
</dbReference>
<dbReference type="HAMAP" id="MF_00379">
    <property type="entry name" value="GTPase_MnmE"/>
    <property type="match status" value="1"/>
</dbReference>
<comment type="function">
    <text evidence="9">Exhibits a very high intrinsic GTPase hydrolysis rate. Involved in the addition of a carboxymethylaminomethyl (cmnm) group at the wobble position (U34) of certain tRNAs, forming tRNA-cmnm(5)s(2)U34.</text>
</comment>
<dbReference type="Proteomes" id="UP000184041">
    <property type="component" value="Unassembled WGS sequence"/>
</dbReference>
<keyword evidence="3 9" id="KW-0479">Metal-binding</keyword>
<dbReference type="Gene3D" id="1.20.120.430">
    <property type="entry name" value="tRNA modification GTPase MnmE domain 2"/>
    <property type="match status" value="1"/>
</dbReference>
<dbReference type="InterPro" id="IPR005225">
    <property type="entry name" value="Small_GTP-bd"/>
</dbReference>
<evidence type="ECO:0000256" key="7">
    <source>
        <dbReference type="ARBA" id="ARBA00022958"/>
    </source>
</evidence>
<feature type="binding site" evidence="9">
    <location>
        <position position="244"/>
    </location>
    <ligand>
        <name>K(+)</name>
        <dbReference type="ChEBI" id="CHEBI:29103"/>
    </ligand>
</feature>
<evidence type="ECO:0000256" key="5">
    <source>
        <dbReference type="ARBA" id="ARBA00022801"/>
    </source>
</evidence>
<dbReference type="GO" id="GO:0046872">
    <property type="term" value="F:metal ion binding"/>
    <property type="evidence" value="ECO:0007669"/>
    <property type="project" value="UniProtKB-KW"/>
</dbReference>
<organism evidence="13 14">
    <name type="scientific">Fodinibius roseus</name>
    <dbReference type="NCBI Taxonomy" id="1194090"/>
    <lineage>
        <taxon>Bacteria</taxon>
        <taxon>Pseudomonadati</taxon>
        <taxon>Balneolota</taxon>
        <taxon>Balneolia</taxon>
        <taxon>Balneolales</taxon>
        <taxon>Balneolaceae</taxon>
        <taxon>Fodinibius</taxon>
    </lineage>
</organism>
<evidence type="ECO:0000256" key="2">
    <source>
        <dbReference type="ARBA" id="ARBA00022694"/>
    </source>
</evidence>
<dbReference type="PANTHER" id="PTHR42714">
    <property type="entry name" value="TRNA MODIFICATION GTPASE GTPBP3"/>
    <property type="match status" value="1"/>
</dbReference>
<feature type="binding site" evidence="9">
    <location>
        <position position="265"/>
    </location>
    <ligand>
        <name>K(+)</name>
        <dbReference type="ChEBI" id="CHEBI:29103"/>
    </ligand>
</feature>
<dbReference type="AlphaFoldDB" id="A0A1M5AG69"/>
<dbReference type="GO" id="GO:0030488">
    <property type="term" value="P:tRNA methylation"/>
    <property type="evidence" value="ECO:0007669"/>
    <property type="project" value="TreeGrafter"/>
</dbReference>
<dbReference type="SUPFAM" id="SSF116878">
    <property type="entry name" value="TrmE connector domain"/>
    <property type="match status" value="1"/>
</dbReference>
<feature type="binding site" evidence="9">
    <location>
        <position position="263"/>
    </location>
    <ligand>
        <name>K(+)</name>
        <dbReference type="ChEBI" id="CHEBI:29103"/>
    </ligand>
</feature>
<dbReference type="GO" id="GO:0003924">
    <property type="term" value="F:GTPase activity"/>
    <property type="evidence" value="ECO:0007669"/>
    <property type="project" value="UniProtKB-UniRule"/>
</dbReference>
<reference evidence="13 14" key="1">
    <citation type="submission" date="2016-11" db="EMBL/GenBank/DDBJ databases">
        <authorList>
            <person name="Jaros S."/>
            <person name="Januszkiewicz K."/>
            <person name="Wedrychowicz H."/>
        </authorList>
    </citation>
    <scope>NUCLEOTIDE SEQUENCE [LARGE SCALE GENOMIC DNA]</scope>
    <source>
        <strain evidence="13 14">DSM 21986</strain>
    </source>
</reference>
<feature type="coiled-coil region" evidence="11">
    <location>
        <begin position="197"/>
        <end position="231"/>
    </location>
</feature>
<evidence type="ECO:0000256" key="9">
    <source>
        <dbReference type="HAMAP-Rule" id="MF_00379"/>
    </source>
</evidence>
<dbReference type="InterPro" id="IPR027266">
    <property type="entry name" value="TrmE/GcvT-like"/>
</dbReference>
<keyword evidence="8 9" id="KW-0342">GTP-binding</keyword>
<keyword evidence="9" id="KW-0963">Cytoplasm</keyword>
<dbReference type="Pfam" id="PF10396">
    <property type="entry name" value="TrmE_N"/>
    <property type="match status" value="1"/>
</dbReference>
<evidence type="ECO:0000256" key="3">
    <source>
        <dbReference type="ARBA" id="ARBA00022723"/>
    </source>
</evidence>
<feature type="binding site" evidence="9">
    <location>
        <begin position="288"/>
        <end position="291"/>
    </location>
    <ligand>
        <name>GTP</name>
        <dbReference type="ChEBI" id="CHEBI:37565"/>
    </ligand>
</feature>
<dbReference type="EMBL" id="FQUS01000007">
    <property type="protein sequence ID" value="SHF28882.1"/>
    <property type="molecule type" value="Genomic_DNA"/>
</dbReference>
<dbReference type="GO" id="GO:0005525">
    <property type="term" value="F:GTP binding"/>
    <property type="evidence" value="ECO:0007669"/>
    <property type="project" value="UniProtKB-UniRule"/>
</dbReference>
<gene>
    <name evidence="9" type="primary">mnmE</name>
    <name evidence="9" type="synonym">trmE</name>
    <name evidence="13" type="ORF">SAMN05443144_10748</name>
</gene>
<evidence type="ECO:0000256" key="10">
    <source>
        <dbReference type="RuleBase" id="RU003313"/>
    </source>
</evidence>
<dbReference type="EC" id="3.6.-.-" evidence="9"/>
<dbReference type="GO" id="GO:0002098">
    <property type="term" value="P:tRNA wobble uridine modification"/>
    <property type="evidence" value="ECO:0007669"/>
    <property type="project" value="TreeGrafter"/>
</dbReference>
<dbReference type="Gene3D" id="3.40.50.300">
    <property type="entry name" value="P-loop containing nucleotide triphosphate hydrolases"/>
    <property type="match status" value="1"/>
</dbReference>
<dbReference type="GO" id="GO:0042802">
    <property type="term" value="F:identical protein binding"/>
    <property type="evidence" value="ECO:0007669"/>
    <property type="project" value="UniProtKB-ARBA"/>
</dbReference>
<evidence type="ECO:0000313" key="14">
    <source>
        <dbReference type="Proteomes" id="UP000184041"/>
    </source>
</evidence>
<comment type="caution">
    <text evidence="9">Lacks conserved residue(s) required for the propagation of feature annotation.</text>
</comment>
<comment type="similarity">
    <text evidence="1 9 10">Belongs to the TRAFAC class TrmE-Era-EngA-EngB-Septin-like GTPase superfamily. TrmE GTPase family.</text>
</comment>
<dbReference type="SUPFAM" id="SSF52540">
    <property type="entry name" value="P-loop containing nucleoside triphosphate hydrolases"/>
    <property type="match status" value="1"/>
</dbReference>
<evidence type="ECO:0000259" key="12">
    <source>
        <dbReference type="PROSITE" id="PS51709"/>
    </source>
</evidence>
<dbReference type="STRING" id="1194090.SAMN05443144_10748"/>
<dbReference type="NCBIfam" id="NF003661">
    <property type="entry name" value="PRK05291.1-3"/>
    <property type="match status" value="1"/>
</dbReference>
<keyword evidence="14" id="KW-1185">Reference proteome</keyword>
<dbReference type="PROSITE" id="PS51709">
    <property type="entry name" value="G_TRME"/>
    <property type="match status" value="1"/>
</dbReference>
<evidence type="ECO:0000313" key="13">
    <source>
        <dbReference type="EMBL" id="SHF28882.1"/>
    </source>
</evidence>
<dbReference type="InterPro" id="IPR025867">
    <property type="entry name" value="MnmE_helical"/>
</dbReference>
<dbReference type="InterPro" id="IPR027368">
    <property type="entry name" value="MnmE_dom2"/>
</dbReference>
<dbReference type="InterPro" id="IPR018948">
    <property type="entry name" value="GTP-bd_TrmE_N"/>
</dbReference>
<dbReference type="InterPro" id="IPR006073">
    <property type="entry name" value="GTP-bd"/>
</dbReference>
<feature type="binding site" evidence="9">
    <location>
        <position position="268"/>
    </location>
    <ligand>
        <name>K(+)</name>
        <dbReference type="ChEBI" id="CHEBI:29103"/>
    </ligand>
</feature>
<accession>A0A1M5AG69</accession>
<name>A0A1M5AG69_9BACT</name>
<dbReference type="Gene3D" id="3.30.1360.120">
    <property type="entry name" value="Probable tRNA modification gtpase trme, domain 1"/>
    <property type="match status" value="1"/>
</dbReference>